<accession>A0A2T3YQK2</accession>
<dbReference type="AlphaFoldDB" id="A0A2T3YQK2"/>
<name>A0A2T3YQK2_TRIA4</name>
<dbReference type="STRING" id="1042311.A0A2T3YQK2"/>
<evidence type="ECO:0000313" key="1">
    <source>
        <dbReference type="EMBL" id="PTB34797.1"/>
    </source>
</evidence>
<protein>
    <submittedName>
        <fullName evidence="1">Uncharacterized protein</fullName>
    </submittedName>
</protein>
<reference evidence="1 2" key="1">
    <citation type="submission" date="2016-07" db="EMBL/GenBank/DDBJ databases">
        <title>Multiple horizontal gene transfer events from other fungi enriched the ability of initially mycotrophic Trichoderma (Ascomycota) to feed on dead plant biomass.</title>
        <authorList>
            <consortium name="DOE Joint Genome Institute"/>
            <person name="Aerts A."/>
            <person name="Atanasova L."/>
            <person name="Chenthamara K."/>
            <person name="Zhang J."/>
            <person name="Grujic M."/>
            <person name="Henrissat B."/>
            <person name="Kuo A."/>
            <person name="Salamov A."/>
            <person name="Lipzen A."/>
            <person name="Labutti K."/>
            <person name="Barry K."/>
            <person name="Miao Y."/>
            <person name="Rahimi M.J."/>
            <person name="Shen Q."/>
            <person name="Grigoriev I.V."/>
            <person name="Kubicek C.P."/>
            <person name="Druzhinina I.S."/>
        </authorList>
    </citation>
    <scope>NUCLEOTIDE SEQUENCE [LARGE SCALE GENOMIC DNA]</scope>
    <source>
        <strain evidence="1 2">CBS 433.97</strain>
    </source>
</reference>
<proteinExistence type="predicted"/>
<dbReference type="Proteomes" id="UP000240493">
    <property type="component" value="Unassembled WGS sequence"/>
</dbReference>
<evidence type="ECO:0000313" key="2">
    <source>
        <dbReference type="Proteomes" id="UP000240493"/>
    </source>
</evidence>
<organism evidence="1 2">
    <name type="scientific">Trichoderma asperellum (strain ATCC 204424 / CBS 433.97 / NBRC 101777)</name>
    <dbReference type="NCBI Taxonomy" id="1042311"/>
    <lineage>
        <taxon>Eukaryota</taxon>
        <taxon>Fungi</taxon>
        <taxon>Dikarya</taxon>
        <taxon>Ascomycota</taxon>
        <taxon>Pezizomycotina</taxon>
        <taxon>Sordariomycetes</taxon>
        <taxon>Hypocreomycetidae</taxon>
        <taxon>Hypocreales</taxon>
        <taxon>Hypocreaceae</taxon>
        <taxon>Trichoderma</taxon>
    </lineage>
</organism>
<dbReference type="EMBL" id="KZ679297">
    <property type="protein sequence ID" value="PTB34797.1"/>
    <property type="molecule type" value="Genomic_DNA"/>
</dbReference>
<dbReference type="OrthoDB" id="5352492at2759"/>
<gene>
    <name evidence="1" type="ORF">M441DRAFT_52675</name>
</gene>
<keyword evidence="2" id="KW-1185">Reference proteome</keyword>
<sequence>MDIRLVTVLIAVEIGASLSLPPSIAPQAFWSLVAPAESSSAKSIGVGEKASHLFSYNKGLLVPETEKDNKANKINGKGLFLDRDKDRKVIDTWLVRSGVFQSTIKCQLAVQSITVNAKTAPEPQGATISDIYAKPMRLSKPIDSTSTLACKNVTQGPWGRYQTDKEPSDSKSSGPVSDFYNLLNSESSTSRLFMGAVVEAPIPQVSLDNMTEYLVDKTMMSSICDNVTESKFLKNLEDYKFCYANADIRRRKWGSLLGDLEGFT</sequence>